<sequence length="345" mass="38943">MNTKFEKEFDQVMNEKKEMPINVRQSLDKSYDIIRARSKKKKNSFIWKRITAAACALIATGIVLSNEHVIASINNFFNFGDKGIERAVTEGFTQESNSTDTDQNIKITLKQHFSDSNKLGVSFQLEFEDPTILKNDVREISMDYRLKNGDGEYIVEFIPDTKSKKGNSGYISSLEDQNPILDVKTGKVQYDVIIDSNKGVIPSLNDAVIEVESVNVFYVTEGLKKIDGKWDLPVANKEKGKSIAITEFTMHDQSSNIHVSSAKANPTSLNLTFSVNKVFENESPFVEKMKIIDKEGNEYHPDGFSIETKNNKTIISTNFPITSYNNSKKLKLIVEDIGEVELLKK</sequence>
<evidence type="ECO:0000313" key="3">
    <source>
        <dbReference type="EMBL" id="MBS4224458.1"/>
    </source>
</evidence>
<gene>
    <name evidence="3" type="ORF">KHA91_17250</name>
</gene>
<protein>
    <submittedName>
        <fullName evidence="3">DUF4179 domain-containing protein</fullName>
    </submittedName>
</protein>
<evidence type="ECO:0000259" key="2">
    <source>
        <dbReference type="Pfam" id="PF13786"/>
    </source>
</evidence>
<evidence type="ECO:0000256" key="1">
    <source>
        <dbReference type="SAM" id="Phobius"/>
    </source>
</evidence>
<dbReference type="RefSeq" id="WP_213099518.1">
    <property type="nucleotide sequence ID" value="NZ_JAGYPH010000004.1"/>
</dbReference>
<organism evidence="3 4">
    <name type="scientific">Lederbergia citrea</name>
    <dbReference type="NCBI Taxonomy" id="2833581"/>
    <lineage>
        <taxon>Bacteria</taxon>
        <taxon>Bacillati</taxon>
        <taxon>Bacillota</taxon>
        <taxon>Bacilli</taxon>
        <taxon>Bacillales</taxon>
        <taxon>Bacillaceae</taxon>
        <taxon>Lederbergia</taxon>
    </lineage>
</organism>
<dbReference type="Pfam" id="PF13786">
    <property type="entry name" value="DUF4179"/>
    <property type="match status" value="1"/>
</dbReference>
<comment type="caution">
    <text evidence="3">The sequence shown here is derived from an EMBL/GenBank/DDBJ whole genome shotgun (WGS) entry which is preliminary data.</text>
</comment>
<feature type="domain" description="DUF4179" evidence="2">
    <location>
        <begin position="42"/>
        <end position="126"/>
    </location>
</feature>
<keyword evidence="4" id="KW-1185">Reference proteome</keyword>
<feature type="transmembrane region" description="Helical" evidence="1">
    <location>
        <begin position="45"/>
        <end position="64"/>
    </location>
</feature>
<dbReference type="EMBL" id="JAGYPN010000004">
    <property type="protein sequence ID" value="MBS4224458.1"/>
    <property type="molecule type" value="Genomic_DNA"/>
</dbReference>
<keyword evidence="1" id="KW-0812">Transmembrane</keyword>
<dbReference type="Proteomes" id="UP000676456">
    <property type="component" value="Unassembled WGS sequence"/>
</dbReference>
<keyword evidence="1" id="KW-1133">Transmembrane helix</keyword>
<dbReference type="InterPro" id="IPR025436">
    <property type="entry name" value="DUF4179"/>
</dbReference>
<accession>A0A942Z4B5</accession>
<proteinExistence type="predicted"/>
<name>A0A942Z4B5_9BACI</name>
<keyword evidence="1" id="KW-0472">Membrane</keyword>
<dbReference type="AlphaFoldDB" id="A0A942Z4B5"/>
<dbReference type="Gene3D" id="2.60.40.1630">
    <property type="entry name" value="bacillus anthracis domain"/>
    <property type="match status" value="1"/>
</dbReference>
<evidence type="ECO:0000313" key="4">
    <source>
        <dbReference type="Proteomes" id="UP000676456"/>
    </source>
</evidence>
<reference evidence="3 4" key="1">
    <citation type="submission" date="2021-05" db="EMBL/GenBank/DDBJ databases">
        <title>Novel Bacillus species.</title>
        <authorList>
            <person name="Liu G."/>
        </authorList>
    </citation>
    <scope>NUCLEOTIDE SEQUENCE [LARGE SCALE GENOMIC DNA]</scope>
    <source>
        <strain evidence="3 4">FJAT-49682</strain>
    </source>
</reference>